<organism evidence="3 4">
    <name type="scientific">Hydra vulgaris</name>
    <name type="common">Hydra</name>
    <name type="synonym">Hydra attenuata</name>
    <dbReference type="NCBI Taxonomy" id="6087"/>
    <lineage>
        <taxon>Eukaryota</taxon>
        <taxon>Metazoa</taxon>
        <taxon>Cnidaria</taxon>
        <taxon>Hydrozoa</taxon>
        <taxon>Hydroidolina</taxon>
        <taxon>Anthoathecata</taxon>
        <taxon>Aplanulata</taxon>
        <taxon>Hydridae</taxon>
        <taxon>Hydra</taxon>
    </lineage>
</organism>
<evidence type="ECO:0000313" key="3">
    <source>
        <dbReference type="Proteomes" id="UP001652625"/>
    </source>
</evidence>
<gene>
    <name evidence="4" type="primary">LOC136075882</name>
</gene>
<feature type="domain" description="HAT C-terminal dimerisation" evidence="1">
    <location>
        <begin position="350"/>
        <end position="423"/>
    </location>
</feature>
<reference evidence="4" key="2">
    <citation type="submission" date="2025-08" db="UniProtKB">
        <authorList>
            <consortium name="RefSeq"/>
        </authorList>
    </citation>
    <scope>IDENTIFICATION</scope>
</reference>
<dbReference type="Proteomes" id="UP001652625">
    <property type="component" value="Chromosome 02"/>
</dbReference>
<feature type="domain" description="DUF4371" evidence="2">
    <location>
        <begin position="42"/>
        <end position="229"/>
    </location>
</feature>
<protein>
    <submittedName>
        <fullName evidence="4">Uncharacterized protein LOC136075882</fullName>
    </submittedName>
</protein>
<evidence type="ECO:0000259" key="1">
    <source>
        <dbReference type="Pfam" id="PF05699"/>
    </source>
</evidence>
<name>A0ABM4B958_HYDVU</name>
<dbReference type="InterPro" id="IPR025398">
    <property type="entry name" value="DUF4371"/>
</dbReference>
<dbReference type="Pfam" id="PF05699">
    <property type="entry name" value="Dimer_Tnp_hAT"/>
    <property type="match status" value="1"/>
</dbReference>
<evidence type="ECO:0000259" key="2">
    <source>
        <dbReference type="Pfam" id="PF14291"/>
    </source>
</evidence>
<reference evidence="3" key="1">
    <citation type="submission" date="2025-05" db="UniProtKB">
        <authorList>
            <consortium name="RefSeq"/>
        </authorList>
    </citation>
    <scope>NUCLEOTIDE SEQUENCE [LARGE SCALE GENOMIC DNA]</scope>
</reference>
<evidence type="ECO:0000313" key="4">
    <source>
        <dbReference type="RefSeq" id="XP_065645394.1"/>
    </source>
</evidence>
<dbReference type="PANTHER" id="PTHR45749:SF35">
    <property type="entry name" value="AC-LIKE TRANSPOSASE-RELATED"/>
    <property type="match status" value="1"/>
</dbReference>
<dbReference type="RefSeq" id="XP_065645394.1">
    <property type="nucleotide sequence ID" value="XM_065789322.1"/>
</dbReference>
<sequence>MNLKLNGNGFNKWKYLTEALKIHENKKSHRNAYQLWIETKIRMKVGETIDTQEQKLIEKESLRWRSVLERLMNITLYLATNNTAFRGSSDKLYAVHNGKFLGLVQLLAKFDPIMLNHVTLALKGDISDHYCGKTIQNEMIDIMASKLTNIIISKALKSTYYSIIADCTPDVYHKEQLSLTIRIVNISEYPIKINEHFLGFFNVNDTIDLGLKEVIIGALKDFGLNISRILSRARTFGFKQATVDAKELAEDLNIDPIFKPPKRVRRVKRHYDGNAADKPIQNPEMKLEVTFFNPLLDTCPSSINERFEQLNEYVNIWKIDGALLCDELISVQFFIKDKLSNVENEINTKEMTPLFVLNFIKKHCLQELYSNTWIVLRILLTIPVTVASGERSFSKLKLIKTYLRNTMLQDRLNSLSMLSIEQEIFLV</sequence>
<dbReference type="GeneID" id="136075882"/>
<proteinExistence type="predicted"/>
<accession>A0ABM4B958</accession>
<dbReference type="Pfam" id="PF14291">
    <property type="entry name" value="DUF4371"/>
    <property type="match status" value="1"/>
</dbReference>
<dbReference type="PANTHER" id="PTHR45749">
    <property type="match status" value="1"/>
</dbReference>
<keyword evidence="3" id="KW-1185">Reference proteome</keyword>
<dbReference type="InterPro" id="IPR008906">
    <property type="entry name" value="HATC_C_dom"/>
</dbReference>